<feature type="non-terminal residue" evidence="2">
    <location>
        <position position="156"/>
    </location>
</feature>
<protein>
    <submittedName>
        <fullName evidence="2">P-loop containing nucleoside triphosphate hydrolase protein</fullName>
    </submittedName>
</protein>
<dbReference type="Proteomes" id="UP000807769">
    <property type="component" value="Unassembled WGS sequence"/>
</dbReference>
<dbReference type="InterPro" id="IPR027417">
    <property type="entry name" value="P-loop_NTPase"/>
</dbReference>
<dbReference type="RefSeq" id="XP_041189395.1">
    <property type="nucleotide sequence ID" value="XM_041329670.1"/>
</dbReference>
<feature type="non-terminal residue" evidence="2">
    <location>
        <position position="1"/>
    </location>
</feature>
<dbReference type="OrthoDB" id="8954335at2759"/>
<evidence type="ECO:0000313" key="3">
    <source>
        <dbReference type="Proteomes" id="UP000807769"/>
    </source>
</evidence>
<dbReference type="InterPro" id="IPR025662">
    <property type="entry name" value="Sigma_54_int_dom_ATP-bd_1"/>
</dbReference>
<dbReference type="InterPro" id="IPR006073">
    <property type="entry name" value="GTP-bd"/>
</dbReference>
<evidence type="ECO:0000313" key="2">
    <source>
        <dbReference type="EMBL" id="KAG1809681.1"/>
    </source>
</evidence>
<dbReference type="CDD" id="cd00882">
    <property type="entry name" value="Ras_like_GTPase"/>
    <property type="match status" value="1"/>
</dbReference>
<comment type="caution">
    <text evidence="2">The sequence shown here is derived from an EMBL/GenBank/DDBJ whole genome shotgun (WGS) entry which is preliminary data.</text>
</comment>
<keyword evidence="3" id="KW-1185">Reference proteome</keyword>
<reference evidence="2" key="1">
    <citation type="journal article" date="2020" name="New Phytol.">
        <title>Comparative genomics reveals dynamic genome evolution in host specialist ectomycorrhizal fungi.</title>
        <authorList>
            <person name="Lofgren L.A."/>
            <person name="Nguyen N.H."/>
            <person name="Vilgalys R."/>
            <person name="Ruytinx J."/>
            <person name="Liao H.L."/>
            <person name="Branco S."/>
            <person name="Kuo A."/>
            <person name="LaButti K."/>
            <person name="Lipzen A."/>
            <person name="Andreopoulos W."/>
            <person name="Pangilinan J."/>
            <person name="Riley R."/>
            <person name="Hundley H."/>
            <person name="Na H."/>
            <person name="Barry K."/>
            <person name="Grigoriev I.V."/>
            <person name="Stajich J.E."/>
            <person name="Kennedy P.G."/>
        </authorList>
    </citation>
    <scope>NUCLEOTIDE SEQUENCE</scope>
    <source>
        <strain evidence="2">MN1</strain>
    </source>
</reference>
<proteinExistence type="predicted"/>
<evidence type="ECO:0000259" key="1">
    <source>
        <dbReference type="Pfam" id="PF01926"/>
    </source>
</evidence>
<gene>
    <name evidence="2" type="ORF">BJ212DRAFT_1247020</name>
</gene>
<dbReference type="PANTHER" id="PTHR42714">
    <property type="entry name" value="TRNA MODIFICATION GTPASE GTPBP3"/>
    <property type="match status" value="1"/>
</dbReference>
<dbReference type="GO" id="GO:0005737">
    <property type="term" value="C:cytoplasm"/>
    <property type="evidence" value="ECO:0007669"/>
    <property type="project" value="TreeGrafter"/>
</dbReference>
<dbReference type="EMBL" id="JABBWG010000033">
    <property type="protein sequence ID" value="KAG1809681.1"/>
    <property type="molecule type" value="Genomic_DNA"/>
</dbReference>
<dbReference type="PROSITE" id="PS00675">
    <property type="entry name" value="SIGMA54_INTERACT_1"/>
    <property type="match status" value="1"/>
</dbReference>
<accession>A0A9P7E2Z4</accession>
<organism evidence="2 3">
    <name type="scientific">Suillus subaureus</name>
    <dbReference type="NCBI Taxonomy" id="48587"/>
    <lineage>
        <taxon>Eukaryota</taxon>
        <taxon>Fungi</taxon>
        <taxon>Dikarya</taxon>
        <taxon>Basidiomycota</taxon>
        <taxon>Agaricomycotina</taxon>
        <taxon>Agaricomycetes</taxon>
        <taxon>Agaricomycetidae</taxon>
        <taxon>Boletales</taxon>
        <taxon>Suillineae</taxon>
        <taxon>Suillaceae</taxon>
        <taxon>Suillus</taxon>
    </lineage>
</organism>
<dbReference type="Gene3D" id="3.40.50.300">
    <property type="entry name" value="P-loop containing nucleotide triphosphate hydrolases"/>
    <property type="match status" value="1"/>
</dbReference>
<keyword evidence="2" id="KW-0378">Hydrolase</keyword>
<feature type="domain" description="G" evidence="1">
    <location>
        <begin position="3"/>
        <end position="130"/>
    </location>
</feature>
<dbReference type="SUPFAM" id="SSF52540">
    <property type="entry name" value="P-loop containing nucleoside triphosphate hydrolases"/>
    <property type="match status" value="1"/>
</dbReference>
<name>A0A9P7E2Z4_9AGAM</name>
<dbReference type="Pfam" id="PF01926">
    <property type="entry name" value="MMR_HSR1"/>
    <property type="match status" value="1"/>
</dbReference>
<dbReference type="GeneID" id="64623687"/>
<dbReference type="AlphaFoldDB" id="A0A9P7E2Z4"/>
<dbReference type="GO" id="GO:0030488">
    <property type="term" value="P:tRNA methylation"/>
    <property type="evidence" value="ECO:0007669"/>
    <property type="project" value="TreeGrafter"/>
</dbReference>
<dbReference type="GO" id="GO:0002098">
    <property type="term" value="P:tRNA wobble uridine modification"/>
    <property type="evidence" value="ECO:0007669"/>
    <property type="project" value="TreeGrafter"/>
</dbReference>
<sequence length="156" mass="17568">RNIVIFGETGSGKSSLINTIAQTQQLAKTSNDTHGCTSTPERYPVEISGKKYILIDTPGLNEGSAGTVPDAEAKELLKNLLRELMSSRSDGIGLLVYCVRSATRPRTFVKAYNKVYSEICHKRVPIILVVEEWRTERDMESWWITNREQCNNHGMH</sequence>
<dbReference type="PANTHER" id="PTHR42714:SF6">
    <property type="entry name" value="TRANSLATION INITIATION FACTOR IF-2"/>
    <property type="match status" value="1"/>
</dbReference>
<dbReference type="GO" id="GO:0005525">
    <property type="term" value="F:GTP binding"/>
    <property type="evidence" value="ECO:0007669"/>
    <property type="project" value="InterPro"/>
</dbReference>
<dbReference type="GO" id="GO:0016787">
    <property type="term" value="F:hydrolase activity"/>
    <property type="evidence" value="ECO:0007669"/>
    <property type="project" value="UniProtKB-KW"/>
</dbReference>